<dbReference type="AlphaFoldDB" id="A0AAW0E2C4"/>
<keyword evidence="2" id="KW-1185">Reference proteome</keyword>
<evidence type="ECO:0000313" key="1">
    <source>
        <dbReference type="EMBL" id="KAK7058212.1"/>
    </source>
</evidence>
<dbReference type="EMBL" id="JAWWNJ010000004">
    <property type="protein sequence ID" value="KAK7058212.1"/>
    <property type="molecule type" value="Genomic_DNA"/>
</dbReference>
<dbReference type="Proteomes" id="UP001362999">
    <property type="component" value="Unassembled WGS sequence"/>
</dbReference>
<reference evidence="1 2" key="1">
    <citation type="journal article" date="2024" name="J Genomics">
        <title>Draft genome sequencing and assembly of Favolaschia claudopus CIRM-BRFM 2984 isolated from oak limbs.</title>
        <authorList>
            <person name="Navarro D."/>
            <person name="Drula E."/>
            <person name="Chaduli D."/>
            <person name="Cazenave R."/>
            <person name="Ahrendt S."/>
            <person name="Wang J."/>
            <person name="Lipzen A."/>
            <person name="Daum C."/>
            <person name="Barry K."/>
            <person name="Grigoriev I.V."/>
            <person name="Favel A."/>
            <person name="Rosso M.N."/>
            <person name="Martin F."/>
        </authorList>
    </citation>
    <scope>NUCLEOTIDE SEQUENCE [LARGE SCALE GENOMIC DNA]</scope>
    <source>
        <strain evidence="1 2">CIRM-BRFM 2984</strain>
    </source>
</reference>
<sequence length="149" mass="16076">MLRASPSSLILPNTYPSRTCTVHPPPARSLCLISHPPSLSMTTSLYPVPYLSVLSPRITYVLSPLPSSPRPYFLLPTLETLLFLASLMNLHTTHLPSFHHVYLYPAPPPSLHPAASAPPSLVDPTVLRIPSIPVKGSSASPSRVSPTTL</sequence>
<organism evidence="1 2">
    <name type="scientific">Favolaschia claudopus</name>
    <dbReference type="NCBI Taxonomy" id="2862362"/>
    <lineage>
        <taxon>Eukaryota</taxon>
        <taxon>Fungi</taxon>
        <taxon>Dikarya</taxon>
        <taxon>Basidiomycota</taxon>
        <taxon>Agaricomycotina</taxon>
        <taxon>Agaricomycetes</taxon>
        <taxon>Agaricomycetidae</taxon>
        <taxon>Agaricales</taxon>
        <taxon>Marasmiineae</taxon>
        <taxon>Mycenaceae</taxon>
        <taxon>Favolaschia</taxon>
    </lineage>
</organism>
<gene>
    <name evidence="1" type="ORF">R3P38DRAFT_3169727</name>
</gene>
<comment type="caution">
    <text evidence="1">The sequence shown here is derived from an EMBL/GenBank/DDBJ whole genome shotgun (WGS) entry which is preliminary data.</text>
</comment>
<name>A0AAW0E2C4_9AGAR</name>
<evidence type="ECO:0000313" key="2">
    <source>
        <dbReference type="Proteomes" id="UP001362999"/>
    </source>
</evidence>
<proteinExistence type="predicted"/>
<accession>A0AAW0E2C4</accession>
<protein>
    <submittedName>
        <fullName evidence="1">Uncharacterized protein</fullName>
    </submittedName>
</protein>